<dbReference type="Gramene" id="TraesROB_scaffold_171381_01G000100.1">
    <property type="protein sequence ID" value="TraesROB_scaffold_171381_01G000100.1"/>
    <property type="gene ID" value="TraesROB_scaffold_171381_01G000100"/>
</dbReference>
<evidence type="ECO:0000313" key="2">
    <source>
        <dbReference type="Proteomes" id="UP000019116"/>
    </source>
</evidence>
<dbReference type="Gramene" id="TraesCS7A03G0962400.1">
    <property type="protein sequence ID" value="TraesCS7A03G0962400.1.CDS"/>
    <property type="gene ID" value="TraesCS7A03G0962400"/>
</dbReference>
<dbReference type="Proteomes" id="UP000019116">
    <property type="component" value="Chromosome Un"/>
</dbReference>
<reference evidence="1" key="1">
    <citation type="submission" date="2018-08" db="EMBL/GenBank/DDBJ databases">
        <authorList>
            <person name="Rossello M."/>
        </authorList>
    </citation>
    <scope>NUCLEOTIDE SEQUENCE [LARGE SCALE GENOMIC DNA]</scope>
    <source>
        <strain evidence="1">cv. Chinese Spring</strain>
    </source>
</reference>
<organism evidence="1">
    <name type="scientific">Triticum aestivum</name>
    <name type="common">Wheat</name>
    <dbReference type="NCBI Taxonomy" id="4565"/>
    <lineage>
        <taxon>Eukaryota</taxon>
        <taxon>Viridiplantae</taxon>
        <taxon>Streptophyta</taxon>
        <taxon>Embryophyta</taxon>
        <taxon>Tracheophyta</taxon>
        <taxon>Spermatophyta</taxon>
        <taxon>Magnoliopsida</taxon>
        <taxon>Liliopsida</taxon>
        <taxon>Poales</taxon>
        <taxon>Poaceae</taxon>
        <taxon>BOP clade</taxon>
        <taxon>Pooideae</taxon>
        <taxon>Triticodae</taxon>
        <taxon>Triticeae</taxon>
        <taxon>Triticinae</taxon>
        <taxon>Triticum</taxon>
    </lineage>
</organism>
<evidence type="ECO:0000313" key="1">
    <source>
        <dbReference type="EnsemblPlants" id="TraesCSU02G252400.1"/>
    </source>
</evidence>
<sequence length="99" mass="11268">MSSLILIVLQFRVWLYFCLGVIAFLTGAPDYEDGQLDTKRYGEQYASKGEDVDLMLLPEQIPSYRDLAYDVLGLYHRLGRTLFSPASVSTITAYFPSEF</sequence>
<dbReference type="Proteomes" id="UP000019116">
    <property type="component" value="Chromosome 7A"/>
</dbReference>
<proteinExistence type="predicted"/>
<dbReference type="AlphaFoldDB" id="A0A341ZEZ5"/>
<dbReference type="Gramene" id="TraesNOR7A03G04015400.1">
    <property type="protein sequence ID" value="TraesNOR7A03G04015400.1"/>
    <property type="gene ID" value="TraesNOR7A03G04015400"/>
</dbReference>
<reference evidence="1" key="2">
    <citation type="submission" date="2018-10" db="UniProtKB">
        <authorList>
            <consortium name="EnsemblPlants"/>
        </authorList>
    </citation>
    <scope>IDENTIFICATION</scope>
</reference>
<dbReference type="Gramene" id="TraesCSU02G252400.1">
    <property type="protein sequence ID" value="TraesCSU02G252400.1"/>
    <property type="gene ID" value="TraesCSU02G252400"/>
</dbReference>
<dbReference type="Gramene" id="TraesSTA7A03G03967660.1">
    <property type="protein sequence ID" value="TraesSTA7A03G03967660.1"/>
    <property type="gene ID" value="TraesSTA7A03G03967660"/>
</dbReference>
<dbReference type="EnsemblPlants" id="TraesCSU02G252400.1">
    <property type="protein sequence ID" value="TraesCSU02G252400.1"/>
    <property type="gene ID" value="TraesCSU02G252400"/>
</dbReference>
<dbReference type="EnsemblPlants" id="TraesCS7A02G397500.1">
    <property type="protein sequence ID" value="TraesCS7A02G397500.1"/>
    <property type="gene ID" value="TraesCS7A02G397500"/>
</dbReference>
<dbReference type="Gramene" id="TraesLAC7A03G03925720.1">
    <property type="protein sequence ID" value="TraesLAC7A03G03925720.1"/>
    <property type="gene ID" value="TraesLAC7A03G03925720"/>
</dbReference>
<dbReference type="Gramene" id="TraesCS7A03G0962600.1">
    <property type="protein sequence ID" value="TraesCS7A03G0962600.1.CDS"/>
    <property type="gene ID" value="TraesCS7A03G0962600"/>
</dbReference>
<name>A0A341ZEZ5_WHEAT</name>
<protein>
    <submittedName>
        <fullName evidence="1">Uncharacterized protein</fullName>
    </submittedName>
</protein>
<dbReference type="STRING" id="4565.A0A341ZEZ5"/>
<dbReference type="Gramene" id="TraesCLE_scaffold_196169_01G000100.1">
    <property type="protein sequence ID" value="TraesCLE_scaffold_196169_01G000100.1"/>
    <property type="gene ID" value="TraesCLE_scaffold_196169_01G000100"/>
</dbReference>
<dbReference type="Gramene" id="TraesLDM7A03G03975250.1">
    <property type="protein sequence ID" value="TraesLDM7A03G03975250.1"/>
    <property type="gene ID" value="TraesLDM7A03G03975250"/>
</dbReference>
<dbReference type="Gramene" id="TraesSYM7A03G03925670.1">
    <property type="protein sequence ID" value="TraesSYM7A03G03925670.1"/>
    <property type="gene ID" value="TraesSYM7A03G03925670"/>
</dbReference>
<dbReference type="Gramene" id="TraesCS7A02G397500.1">
    <property type="protein sequence ID" value="TraesCS7A02G397500.1"/>
    <property type="gene ID" value="TraesCS7A02G397500"/>
</dbReference>
<accession>A0A341ZEZ5</accession>
<keyword evidence="2" id="KW-1185">Reference proteome</keyword>
<dbReference type="Gramene" id="TraesNOR7A03G04015360.1">
    <property type="protein sequence ID" value="TraesNOR7A03G04015360.1"/>
    <property type="gene ID" value="TraesNOR7A03G04015360"/>
</dbReference>
<dbReference type="Gramene" id="TraesJAG7A03G03953730.1">
    <property type="protein sequence ID" value="TraesJAG7A03G03953730.1"/>
    <property type="gene ID" value="TraesJAG7A03G03953730"/>
</dbReference>
<dbReference type="Gramene" id="TraesCAD_scaffold_248750_01G000100.1">
    <property type="protein sequence ID" value="TraesCAD_scaffold_248750_01G000100.1"/>
    <property type="gene ID" value="TraesCAD_scaffold_248750_01G000100"/>
</dbReference>
<dbReference type="OrthoDB" id="1934439at2759"/>
<dbReference type="Gramene" id="TraesWEE_scaffold_298892_01G000100.1">
    <property type="protein sequence ID" value="TraesWEE_scaffold_298892_01G000100.1"/>
    <property type="gene ID" value="TraesWEE_scaffold_298892_01G000100"/>
</dbReference>